<gene>
    <name evidence="1" type="ORF">GJU80_01515</name>
</gene>
<dbReference type="Proteomes" id="UP000486297">
    <property type="component" value="Unassembled WGS sequence"/>
</dbReference>
<keyword evidence="2" id="KW-1185">Reference proteome</keyword>
<dbReference type="Gene3D" id="3.40.50.10190">
    <property type="entry name" value="BRCT domain"/>
    <property type="match status" value="1"/>
</dbReference>
<dbReference type="SUPFAM" id="SSF52113">
    <property type="entry name" value="BRCT domain"/>
    <property type="match status" value="1"/>
</dbReference>
<accession>A0A5Q3S104</accession>
<dbReference type="InterPro" id="IPR036420">
    <property type="entry name" value="BRCT_dom_sf"/>
</dbReference>
<dbReference type="EMBL" id="WJXO01000001">
    <property type="protein sequence ID" value="MRN37217.1"/>
    <property type="molecule type" value="Genomic_DNA"/>
</dbReference>
<dbReference type="AlphaFoldDB" id="A0A5Q3S104"/>
<protein>
    <submittedName>
        <fullName evidence="1">BRCT domain-containing protein</fullName>
    </submittedName>
</protein>
<sequence>MDSQAAIDYAAKHFPNQPIRDFGRLIGFRYHNNPSAWRWVIIEQVYADYAEGYCLLRHAQCNNQAQARRKFWFDHIVSDIILIDGHDLTCRQYYESFVTKYYPKRHFGYQMIDGLRINKGKPQVYFTGFPAAEKKVLEAIANNNGFWVTAGMTEQMAYLVCGPRAGAKKIQKAQEMDTIITDKDGFMTLLDSGEIIRI</sequence>
<dbReference type="RefSeq" id="WP_095502347.1">
    <property type="nucleotide sequence ID" value="NZ_CP046027.1"/>
</dbReference>
<evidence type="ECO:0000313" key="1">
    <source>
        <dbReference type="EMBL" id="MRN37217.1"/>
    </source>
</evidence>
<organism evidence="1 2">
    <name type="scientific">Neisseria brasiliensis</name>
    <dbReference type="NCBI Taxonomy" id="2666100"/>
    <lineage>
        <taxon>Bacteria</taxon>
        <taxon>Pseudomonadati</taxon>
        <taxon>Pseudomonadota</taxon>
        <taxon>Betaproteobacteria</taxon>
        <taxon>Neisseriales</taxon>
        <taxon>Neisseriaceae</taxon>
        <taxon>Neisseria</taxon>
    </lineage>
</organism>
<dbReference type="InterPro" id="IPR001357">
    <property type="entry name" value="BRCT_dom"/>
</dbReference>
<dbReference type="Pfam" id="PF00533">
    <property type="entry name" value="BRCT"/>
    <property type="match status" value="1"/>
</dbReference>
<proteinExistence type="predicted"/>
<name>A0A5Q3S104_9NEIS</name>
<reference evidence="1" key="1">
    <citation type="journal article" name="Emerg. Infect. Dis.">
        <title>Two cases of a newly characterized neisseria species.</title>
        <authorList>
            <person name="Mustapha M."/>
            <person name="Lemos A.P.S."/>
            <person name="Harrison L.H."/>
            <person name="Vantyne D."/>
            <person name="Sacchi C.T."/>
        </authorList>
    </citation>
    <scope>NUCLEOTIDE SEQUENCE</scope>
    <source>
        <strain evidence="1">N.95.16</strain>
    </source>
</reference>
<comment type="caution">
    <text evidence="1">The sequence shown here is derived from an EMBL/GenBank/DDBJ whole genome shotgun (WGS) entry which is preliminary data.</text>
</comment>
<evidence type="ECO:0000313" key="2">
    <source>
        <dbReference type="Proteomes" id="UP000486297"/>
    </source>
</evidence>